<accession>A0AAD9KT97</accession>
<evidence type="ECO:0000313" key="2">
    <source>
        <dbReference type="Proteomes" id="UP001209878"/>
    </source>
</evidence>
<evidence type="ECO:0008006" key="3">
    <source>
        <dbReference type="Google" id="ProtNLM"/>
    </source>
</evidence>
<comment type="caution">
    <text evidence="1">The sequence shown here is derived from an EMBL/GenBank/DDBJ whole genome shotgun (WGS) entry which is preliminary data.</text>
</comment>
<sequence>MSTSVTGVRAQHIVKKAELQLLGVRIRQCTCTIKKLNESLTTDKQQLEAILNNGEMAEMERLLTAAQRHTIEETRSRQQSTFKRLYNKSQTKKEVTDTDIDTNSRTEMAIPQIAELLHFCLNTTYFIYNGAYYQQTHGAAMGSPISPLVANCYMEQFEEVAISTALHPPSLWLRYVDDTFTILHEYDVEESAEHMSSIDPHIKFTIEPEKDSKLPFLDLCTHILDTHGPVPQLQVTSPSNPQTFNCMHTHQQGAAVCHHS</sequence>
<name>A0AAD9KT97_RIDPI</name>
<evidence type="ECO:0000313" key="1">
    <source>
        <dbReference type="EMBL" id="KAK2177274.1"/>
    </source>
</evidence>
<dbReference type="EMBL" id="JAODUO010000608">
    <property type="protein sequence ID" value="KAK2177274.1"/>
    <property type="molecule type" value="Genomic_DNA"/>
</dbReference>
<organism evidence="1 2">
    <name type="scientific">Ridgeia piscesae</name>
    <name type="common">Tubeworm</name>
    <dbReference type="NCBI Taxonomy" id="27915"/>
    <lineage>
        <taxon>Eukaryota</taxon>
        <taxon>Metazoa</taxon>
        <taxon>Spiralia</taxon>
        <taxon>Lophotrochozoa</taxon>
        <taxon>Annelida</taxon>
        <taxon>Polychaeta</taxon>
        <taxon>Sedentaria</taxon>
        <taxon>Canalipalpata</taxon>
        <taxon>Sabellida</taxon>
        <taxon>Siboglinidae</taxon>
        <taxon>Ridgeia</taxon>
    </lineage>
</organism>
<reference evidence="1" key="1">
    <citation type="journal article" date="2023" name="Mol. Biol. Evol.">
        <title>Third-Generation Sequencing Reveals the Adaptive Role of the Epigenome in Three Deep-Sea Polychaetes.</title>
        <authorList>
            <person name="Perez M."/>
            <person name="Aroh O."/>
            <person name="Sun Y."/>
            <person name="Lan Y."/>
            <person name="Juniper S.K."/>
            <person name="Young C.R."/>
            <person name="Angers B."/>
            <person name="Qian P.Y."/>
        </authorList>
    </citation>
    <scope>NUCLEOTIDE SEQUENCE</scope>
    <source>
        <strain evidence="1">R07B-5</strain>
    </source>
</reference>
<gene>
    <name evidence="1" type="ORF">NP493_608g00012</name>
</gene>
<protein>
    <recommendedName>
        <fullName evidence="3">Reverse transcriptase domain-containing protein</fullName>
    </recommendedName>
</protein>
<keyword evidence="2" id="KW-1185">Reference proteome</keyword>
<dbReference type="PANTHER" id="PTHR21301:SF11">
    <property type="entry name" value="GIY-YIG DOMAIN-CONTAINING PROTEIN"/>
    <property type="match status" value="1"/>
</dbReference>
<dbReference type="Proteomes" id="UP001209878">
    <property type="component" value="Unassembled WGS sequence"/>
</dbReference>
<dbReference type="CDD" id="cd00304">
    <property type="entry name" value="RT_like"/>
    <property type="match status" value="1"/>
</dbReference>
<dbReference type="PANTHER" id="PTHR21301">
    <property type="entry name" value="REVERSE TRANSCRIPTASE"/>
    <property type="match status" value="1"/>
</dbReference>
<dbReference type="AlphaFoldDB" id="A0AAD9KT97"/>
<proteinExistence type="predicted"/>